<dbReference type="AlphaFoldDB" id="A0A0F9DTB4"/>
<dbReference type="EMBL" id="LAZR01027681">
    <property type="protein sequence ID" value="KKL64969.1"/>
    <property type="molecule type" value="Genomic_DNA"/>
</dbReference>
<sequence>MTNYPNRNCIICSTVFKPKNINNIVCPSYECKHTRFQQKKRIWTKENYTYIHFEDFKCPYCKSTVNRNRLDQKTCGDKECIRKRQNWLKRVKRMAA</sequence>
<organism evidence="1">
    <name type="scientific">marine sediment metagenome</name>
    <dbReference type="NCBI Taxonomy" id="412755"/>
    <lineage>
        <taxon>unclassified sequences</taxon>
        <taxon>metagenomes</taxon>
        <taxon>ecological metagenomes</taxon>
    </lineage>
</organism>
<proteinExistence type="predicted"/>
<reference evidence="1" key="1">
    <citation type="journal article" date="2015" name="Nature">
        <title>Complex archaea that bridge the gap between prokaryotes and eukaryotes.</title>
        <authorList>
            <person name="Spang A."/>
            <person name="Saw J.H."/>
            <person name="Jorgensen S.L."/>
            <person name="Zaremba-Niedzwiedzka K."/>
            <person name="Martijn J."/>
            <person name="Lind A.E."/>
            <person name="van Eijk R."/>
            <person name="Schleper C."/>
            <person name="Guy L."/>
            <person name="Ettema T.J."/>
        </authorList>
    </citation>
    <scope>NUCLEOTIDE SEQUENCE</scope>
</reference>
<accession>A0A0F9DTB4</accession>
<comment type="caution">
    <text evidence="1">The sequence shown here is derived from an EMBL/GenBank/DDBJ whole genome shotgun (WGS) entry which is preliminary data.</text>
</comment>
<evidence type="ECO:0000313" key="1">
    <source>
        <dbReference type="EMBL" id="KKL64969.1"/>
    </source>
</evidence>
<name>A0A0F9DTB4_9ZZZZ</name>
<protein>
    <submittedName>
        <fullName evidence="1">Uncharacterized protein</fullName>
    </submittedName>
</protein>
<gene>
    <name evidence="1" type="ORF">LCGC14_2159680</name>
</gene>